<sequence length="155" mass="15799">MTIPGQFCDIPGVVKLSEEEGGATSNTWGKVHVGRLPEVVYGNVAGNASDEAAITVGCDNGGGTAAGNLAFAVIVMSGREGRLTALGTLSTQYNPTGVEHPTLIAAAALVPGKVTVEESWFRPSDANCCPSGKAETIWTLQADGSLSPGPVRITS</sequence>
<dbReference type="Proteomes" id="UP001377168">
    <property type="component" value="Unassembled WGS sequence"/>
</dbReference>
<evidence type="ECO:0000313" key="1">
    <source>
        <dbReference type="EMBL" id="MEJ8632732.1"/>
    </source>
</evidence>
<name>A0ACC6PN05_9ACTN</name>
<comment type="caution">
    <text evidence="1">The sequence shown here is derived from an EMBL/GenBank/DDBJ whole genome shotgun (WGS) entry which is preliminary data.</text>
</comment>
<organism evidence="1 2">
    <name type="scientific">Streptomyces achmelvichensis</name>
    <dbReference type="NCBI Taxonomy" id="3134111"/>
    <lineage>
        <taxon>Bacteria</taxon>
        <taxon>Bacillati</taxon>
        <taxon>Actinomycetota</taxon>
        <taxon>Actinomycetes</taxon>
        <taxon>Kitasatosporales</taxon>
        <taxon>Streptomycetaceae</taxon>
        <taxon>Streptomyces</taxon>
    </lineage>
</organism>
<gene>
    <name evidence="1" type="ORF">WKI67_04915</name>
</gene>
<keyword evidence="2" id="KW-1185">Reference proteome</keyword>
<evidence type="ECO:0000313" key="2">
    <source>
        <dbReference type="Proteomes" id="UP001377168"/>
    </source>
</evidence>
<reference evidence="1" key="1">
    <citation type="submission" date="2024-03" db="EMBL/GenBank/DDBJ databases">
        <title>Novel Streptomyces species of biotechnological and ecological value are a feature of Machair soil.</title>
        <authorList>
            <person name="Prole J.R."/>
            <person name="Goodfellow M."/>
            <person name="Allenby N."/>
            <person name="Ward A.C."/>
        </authorList>
    </citation>
    <scope>NUCLEOTIDE SEQUENCE</scope>
    <source>
        <strain evidence="1">MS2.AVA.5</strain>
    </source>
</reference>
<accession>A0ACC6PN05</accession>
<proteinExistence type="predicted"/>
<dbReference type="EMBL" id="JBBKAJ010000022">
    <property type="protein sequence ID" value="MEJ8632732.1"/>
    <property type="molecule type" value="Genomic_DNA"/>
</dbReference>
<protein>
    <submittedName>
        <fullName evidence="1">Uncharacterized protein</fullName>
    </submittedName>
</protein>